<dbReference type="InterPro" id="IPR000209">
    <property type="entry name" value="Peptidase_S8/S53_dom"/>
</dbReference>
<feature type="active site" description="Charge relay system" evidence="5">
    <location>
        <position position="82"/>
    </location>
</feature>
<sequence length="569" mass="65335">MFKLFCIIILVFSLLISCKSSIESSNYSKNIVFKKQLTTLELQTWYQKDYLKDSIPGISLDKWYRLNKKTLNNKSIIVAVIDTQIDINHEDLQGQLWTNNKEIPNNNIDDDNNGYVDDINGWSFTGTKSGGYVVWNRYEYVRIIQEWGPLFKDKTEAQIDPKDLYKFKEYLRALKKFNEKDEYSKNWLKSLNHDVAIYPLVKDTLKYFFPKEDYTYKQLDSLYKKYKINDKRYRQRRDDNDKDLGALISYMMVNFEVDESTFEDLVDQQTQLDSIVNKNLNIDYNERLLIGDNPNILEKGYGNNNVSNNKAGHRPIQDHCTKMAGIIGANRENNIGIKGIVQNVKIMPLNISPSGDEHDKDITMAIRYAVDNGAKVINMSFSKQFSLHPEWVKEAIKYAEEHDVLLIRSAGNEGDDIDKVIYYTTDTNFDDHKEFCSNFMVVGAVTRKLDSTFVCDFSNYGKQNVDLFAPGDDIYSTAAGNTYKYDSGTSMSVPMVSGTAALIWLYYPNLTAAQVKQIIMDSGTSYNLQVIVPGTEDKKLPFSELSKSGKVLNVYNAMLLADKVSKKKK</sequence>
<organism evidence="7 8">
    <name type="scientific">Flavobacterium pectinovorum</name>
    <dbReference type="NCBI Taxonomy" id="29533"/>
    <lineage>
        <taxon>Bacteria</taxon>
        <taxon>Pseudomonadati</taxon>
        <taxon>Bacteroidota</taxon>
        <taxon>Flavobacteriia</taxon>
        <taxon>Flavobacteriales</taxon>
        <taxon>Flavobacteriaceae</taxon>
        <taxon>Flavobacterium</taxon>
    </lineage>
</organism>
<dbReference type="RefSeq" id="WP_140502874.1">
    <property type="nucleotide sequence ID" value="NZ_RCZH01000001.1"/>
</dbReference>
<evidence type="ECO:0000313" key="8">
    <source>
        <dbReference type="Proteomes" id="UP000319700"/>
    </source>
</evidence>
<evidence type="ECO:0000256" key="4">
    <source>
        <dbReference type="ARBA" id="ARBA00022825"/>
    </source>
</evidence>
<dbReference type="InterPro" id="IPR015500">
    <property type="entry name" value="Peptidase_S8_subtilisin-rel"/>
</dbReference>
<evidence type="ECO:0000313" key="7">
    <source>
        <dbReference type="EMBL" id="TPG45260.1"/>
    </source>
</evidence>
<evidence type="ECO:0000259" key="6">
    <source>
        <dbReference type="Pfam" id="PF00082"/>
    </source>
</evidence>
<dbReference type="GO" id="GO:0004252">
    <property type="term" value="F:serine-type endopeptidase activity"/>
    <property type="evidence" value="ECO:0007669"/>
    <property type="project" value="UniProtKB-UniRule"/>
</dbReference>
<feature type="active site" description="Charge relay system" evidence="5">
    <location>
        <position position="319"/>
    </location>
</feature>
<dbReference type="OrthoDB" id="9798386at2"/>
<dbReference type="Proteomes" id="UP000319700">
    <property type="component" value="Unassembled WGS sequence"/>
</dbReference>
<feature type="active site" description="Charge relay system" evidence="5">
    <location>
        <position position="490"/>
    </location>
</feature>
<comment type="similarity">
    <text evidence="1 5">Belongs to the peptidase S8 family.</text>
</comment>
<dbReference type="PROSITE" id="PS00138">
    <property type="entry name" value="SUBTILASE_SER"/>
    <property type="match status" value="1"/>
</dbReference>
<comment type="caution">
    <text evidence="7">The sequence shown here is derived from an EMBL/GenBank/DDBJ whole genome shotgun (WGS) entry which is preliminary data.</text>
</comment>
<keyword evidence="3 5" id="KW-0378">Hydrolase</keyword>
<protein>
    <submittedName>
        <fullName evidence="7">Peptidase S8</fullName>
    </submittedName>
</protein>
<dbReference type="InterPro" id="IPR023828">
    <property type="entry name" value="Peptidase_S8_Ser-AS"/>
</dbReference>
<dbReference type="InterPro" id="IPR036852">
    <property type="entry name" value="Peptidase_S8/S53_dom_sf"/>
</dbReference>
<dbReference type="PRINTS" id="PR00723">
    <property type="entry name" value="SUBTILISIN"/>
</dbReference>
<dbReference type="PANTHER" id="PTHR43399:SF4">
    <property type="entry name" value="CELL WALL-ASSOCIATED PROTEASE"/>
    <property type="match status" value="1"/>
</dbReference>
<dbReference type="GO" id="GO:0006508">
    <property type="term" value="P:proteolysis"/>
    <property type="evidence" value="ECO:0007669"/>
    <property type="project" value="UniProtKB-KW"/>
</dbReference>
<reference evidence="7 8" key="1">
    <citation type="journal article" date="2019" name="Environ. Microbiol.">
        <title>Species interactions and distinct microbial communities in high Arctic permafrost affected cryosols are associated with the CH4 and CO2 gas fluxes.</title>
        <authorList>
            <person name="Altshuler I."/>
            <person name="Hamel J."/>
            <person name="Turney S."/>
            <person name="Magnuson E."/>
            <person name="Levesque R."/>
            <person name="Greer C."/>
            <person name="Whyte L.G."/>
        </authorList>
    </citation>
    <scope>NUCLEOTIDE SEQUENCE [LARGE SCALE GENOMIC DNA]</scope>
    <source>
        <strain evidence="7 8">42</strain>
    </source>
</reference>
<dbReference type="EMBL" id="RCZH01000001">
    <property type="protein sequence ID" value="TPG45260.1"/>
    <property type="molecule type" value="Genomic_DNA"/>
</dbReference>
<evidence type="ECO:0000256" key="3">
    <source>
        <dbReference type="ARBA" id="ARBA00022801"/>
    </source>
</evidence>
<keyword evidence="4 5" id="KW-0720">Serine protease</keyword>
<keyword evidence="2 5" id="KW-0645">Protease</keyword>
<keyword evidence="8" id="KW-1185">Reference proteome</keyword>
<proteinExistence type="inferred from homology"/>
<gene>
    <name evidence="7" type="ORF">EAH81_01270</name>
</gene>
<dbReference type="PANTHER" id="PTHR43399">
    <property type="entry name" value="SUBTILISIN-RELATED"/>
    <property type="match status" value="1"/>
</dbReference>
<dbReference type="InterPro" id="IPR051048">
    <property type="entry name" value="Peptidase_S8/S53_subtilisin"/>
</dbReference>
<name>A0A502F7C2_9FLAO</name>
<dbReference type="Gene3D" id="3.40.50.200">
    <property type="entry name" value="Peptidase S8/S53 domain"/>
    <property type="match status" value="2"/>
</dbReference>
<dbReference type="PROSITE" id="PS51257">
    <property type="entry name" value="PROKAR_LIPOPROTEIN"/>
    <property type="match status" value="1"/>
</dbReference>
<dbReference type="SUPFAM" id="SSF52743">
    <property type="entry name" value="Subtilisin-like"/>
    <property type="match status" value="1"/>
</dbReference>
<feature type="domain" description="Peptidase S8/S53" evidence="6">
    <location>
        <begin position="74"/>
        <end position="523"/>
    </location>
</feature>
<accession>A0A502F7C2</accession>
<evidence type="ECO:0000256" key="1">
    <source>
        <dbReference type="ARBA" id="ARBA00011073"/>
    </source>
</evidence>
<dbReference type="Pfam" id="PF00082">
    <property type="entry name" value="Peptidase_S8"/>
    <property type="match status" value="1"/>
</dbReference>
<dbReference type="PROSITE" id="PS51892">
    <property type="entry name" value="SUBTILASE"/>
    <property type="match status" value="1"/>
</dbReference>
<evidence type="ECO:0000256" key="5">
    <source>
        <dbReference type="PROSITE-ProRule" id="PRU01240"/>
    </source>
</evidence>
<dbReference type="AlphaFoldDB" id="A0A502F7C2"/>
<evidence type="ECO:0000256" key="2">
    <source>
        <dbReference type="ARBA" id="ARBA00022670"/>
    </source>
</evidence>